<feature type="transmembrane region" description="Helical" evidence="1">
    <location>
        <begin position="191"/>
        <end position="209"/>
    </location>
</feature>
<evidence type="ECO:0000256" key="1">
    <source>
        <dbReference type="SAM" id="Phobius"/>
    </source>
</evidence>
<reference evidence="2 3" key="1">
    <citation type="submission" date="2018-12" db="EMBL/GenBank/DDBJ databases">
        <title>Bacillus ochoae sp. nov., Paenibacillus whitsoniae sp. nov., Paenibacillus spiritus sp. nov. Isolated from the Mars Exploration Rover during spacecraft assembly.</title>
        <authorList>
            <person name="Seuylemezian A."/>
            <person name="Vaishampayan P."/>
        </authorList>
    </citation>
    <scope>NUCLEOTIDE SEQUENCE [LARGE SCALE GENOMIC DNA]</scope>
    <source>
        <strain evidence="2 3">MER 54</strain>
    </source>
</reference>
<feature type="transmembrane region" description="Helical" evidence="1">
    <location>
        <begin position="267"/>
        <end position="285"/>
    </location>
</feature>
<feature type="transmembrane region" description="Helical" evidence="1">
    <location>
        <begin position="149"/>
        <end position="171"/>
    </location>
</feature>
<keyword evidence="1" id="KW-0472">Membrane</keyword>
<keyword evidence="3" id="KW-1185">Reference proteome</keyword>
<evidence type="ECO:0000313" key="3">
    <source>
        <dbReference type="Proteomes" id="UP000276128"/>
    </source>
</evidence>
<keyword evidence="1" id="KW-0812">Transmembrane</keyword>
<gene>
    <name evidence="2" type="ORF">EJQ19_18650</name>
</gene>
<feature type="transmembrane region" description="Helical" evidence="1">
    <location>
        <begin position="239"/>
        <end position="255"/>
    </location>
</feature>
<keyword evidence="1" id="KW-1133">Transmembrane helix</keyword>
<comment type="caution">
    <text evidence="2">The sequence shown here is derived from an EMBL/GenBank/DDBJ whole genome shotgun (WGS) entry which is preliminary data.</text>
</comment>
<feature type="transmembrane region" description="Helical" evidence="1">
    <location>
        <begin position="408"/>
        <end position="428"/>
    </location>
</feature>
<feature type="transmembrane region" description="Helical" evidence="1">
    <location>
        <begin position="105"/>
        <end position="122"/>
    </location>
</feature>
<feature type="transmembrane region" description="Helical" evidence="1">
    <location>
        <begin position="216"/>
        <end position="233"/>
    </location>
</feature>
<dbReference type="NCBIfam" id="TIGR04370">
    <property type="entry name" value="glyco_rpt_poly"/>
    <property type="match status" value="1"/>
</dbReference>
<feature type="transmembrane region" description="Helical" evidence="1">
    <location>
        <begin position="374"/>
        <end position="396"/>
    </location>
</feature>
<dbReference type="RefSeq" id="WP_126142752.1">
    <property type="nucleotide sequence ID" value="NZ_RXHU01000056.1"/>
</dbReference>
<feature type="transmembrane region" description="Helical" evidence="1">
    <location>
        <begin position="40"/>
        <end position="58"/>
    </location>
</feature>
<feature type="transmembrane region" description="Helical" evidence="1">
    <location>
        <begin position="67"/>
        <end position="85"/>
    </location>
</feature>
<feature type="transmembrane region" description="Helical" evidence="1">
    <location>
        <begin position="434"/>
        <end position="452"/>
    </location>
</feature>
<dbReference type="AlphaFoldDB" id="A0A430JAU0"/>
<name>A0A430JAU0_9BACL</name>
<dbReference type="EMBL" id="RXHU01000056">
    <property type="protein sequence ID" value="RTE08115.1"/>
    <property type="molecule type" value="Genomic_DNA"/>
</dbReference>
<dbReference type="OrthoDB" id="2085807at2"/>
<organism evidence="2 3">
    <name type="scientific">Paenibacillus whitsoniae</name>
    <dbReference type="NCBI Taxonomy" id="2496558"/>
    <lineage>
        <taxon>Bacteria</taxon>
        <taxon>Bacillati</taxon>
        <taxon>Bacillota</taxon>
        <taxon>Bacilli</taxon>
        <taxon>Bacillales</taxon>
        <taxon>Paenibacillaceae</taxon>
        <taxon>Paenibacillus</taxon>
    </lineage>
</organism>
<proteinExistence type="predicted"/>
<sequence>MKISLGRHYLATLSFILLALAVPLFFYVDVQQLVFNRNIFLAWLIVAYVAFQLSGLMLRNQERVLELTFWIFTYVFLGICPLIQLTGGHFPWAGAYSDADITKCLFLVMLGILCYQFGMLLVKGRHHPEKLNIQEPTSQLTTNKFVRTAYLALFASLFLVNLGSGFSALFLPRIEAAGHMENKTLALLTDQFAKVPLFVCLIIGIWMWKKKKLNRWYSYITVVLLFLTNLILSNPISNARYWFGAVVLSLVVLIVPWKKLGIGRWSYAYLSLFLVVFPYTDLFRYKLDASLEIQSATDIMMQKGDYDAFQMILNSSRYVDIVGILPGRQFLSTLFFWIPRSIWTSKPYSSGQEIGEAIGYKFTNLSCPLWAESYINFGYIGVIVVFILLGYVTAHLQNRYIASKMKSDITLSQILVPFLSAFQIFLLRGDLQNAFTYLSVFLALAFFFTSRFKTAHALAPAPLYKVSRQKPFRT</sequence>
<accession>A0A430JAU0</accession>
<feature type="transmembrane region" description="Helical" evidence="1">
    <location>
        <begin position="9"/>
        <end position="28"/>
    </location>
</feature>
<dbReference type="Proteomes" id="UP000276128">
    <property type="component" value="Unassembled WGS sequence"/>
</dbReference>
<protein>
    <submittedName>
        <fullName evidence="2">Oligosaccharide repeat unit polymerase</fullName>
    </submittedName>
</protein>
<evidence type="ECO:0000313" key="2">
    <source>
        <dbReference type="EMBL" id="RTE08115.1"/>
    </source>
</evidence>